<dbReference type="EMBL" id="CAKOFQ010008675">
    <property type="protein sequence ID" value="CAH2015397.1"/>
    <property type="molecule type" value="Genomic_DNA"/>
</dbReference>
<accession>A0A9P0QA24</accession>
<comment type="caution">
    <text evidence="2">The sequence shown here is derived from an EMBL/GenBank/DDBJ whole genome shotgun (WGS) entry which is preliminary data.</text>
</comment>
<organism evidence="2 3">
    <name type="scientific">Acanthoscelides obtectus</name>
    <name type="common">Bean weevil</name>
    <name type="synonym">Bruchus obtectus</name>
    <dbReference type="NCBI Taxonomy" id="200917"/>
    <lineage>
        <taxon>Eukaryota</taxon>
        <taxon>Metazoa</taxon>
        <taxon>Ecdysozoa</taxon>
        <taxon>Arthropoda</taxon>
        <taxon>Hexapoda</taxon>
        <taxon>Insecta</taxon>
        <taxon>Pterygota</taxon>
        <taxon>Neoptera</taxon>
        <taxon>Endopterygota</taxon>
        <taxon>Coleoptera</taxon>
        <taxon>Polyphaga</taxon>
        <taxon>Cucujiformia</taxon>
        <taxon>Chrysomeloidea</taxon>
        <taxon>Chrysomelidae</taxon>
        <taxon>Bruchinae</taxon>
        <taxon>Bruchini</taxon>
        <taxon>Acanthoscelides</taxon>
    </lineage>
</organism>
<proteinExistence type="predicted"/>
<dbReference type="Proteomes" id="UP001152888">
    <property type="component" value="Unassembled WGS sequence"/>
</dbReference>
<dbReference type="OrthoDB" id="6773269at2759"/>
<gene>
    <name evidence="2" type="ORF">ACAOBT_LOCUS34734</name>
</gene>
<protein>
    <submittedName>
        <fullName evidence="2">Uncharacterized protein</fullName>
    </submittedName>
</protein>
<sequence>MSPSQFPTVVALSETSELYAEGRTLPTNRLKRQATANPLKRFSREAEFLSRSVDSPYDYRADIRYTADGYPARTQPPLYQPPQNLPPEALAPASLPYCRVQWPSCVPANLHLHQPVASGIVPPRQVPVRGAPLMAQRRSASAQTDTESESDYSAQGSRKTEGQRTSSELTTESPDEGYVGEPSIV</sequence>
<dbReference type="AlphaFoldDB" id="A0A9P0QA24"/>
<reference evidence="2" key="1">
    <citation type="submission" date="2022-03" db="EMBL/GenBank/DDBJ databases">
        <authorList>
            <person name="Sayadi A."/>
        </authorList>
    </citation>
    <scope>NUCLEOTIDE SEQUENCE</scope>
</reference>
<evidence type="ECO:0000256" key="1">
    <source>
        <dbReference type="SAM" id="MobiDB-lite"/>
    </source>
</evidence>
<evidence type="ECO:0000313" key="3">
    <source>
        <dbReference type="Proteomes" id="UP001152888"/>
    </source>
</evidence>
<feature type="region of interest" description="Disordered" evidence="1">
    <location>
        <begin position="134"/>
        <end position="185"/>
    </location>
</feature>
<name>A0A9P0QA24_ACAOB</name>
<evidence type="ECO:0000313" key="2">
    <source>
        <dbReference type="EMBL" id="CAH2015397.1"/>
    </source>
</evidence>
<feature type="compositionally biased region" description="Polar residues" evidence="1">
    <location>
        <begin position="138"/>
        <end position="172"/>
    </location>
</feature>
<keyword evidence="3" id="KW-1185">Reference proteome</keyword>